<sequence length="79" mass="8581">LMRPLNALEELYRLMESFISCRRTAACQYTACGASGVGLLTVASELCSRLGATHIVMCNSGVHRVIWVSGFSPKNSFTP</sequence>
<evidence type="ECO:0000313" key="1">
    <source>
        <dbReference type="EMBL" id="MEQ2200775.1"/>
    </source>
</evidence>
<comment type="caution">
    <text evidence="1">The sequence shown here is derived from an EMBL/GenBank/DDBJ whole genome shotgun (WGS) entry which is preliminary data.</text>
</comment>
<gene>
    <name evidence="1" type="primary">PREX2_1</name>
    <name evidence="1" type="ORF">XENOCAPTIV_002915</name>
</gene>
<evidence type="ECO:0000313" key="2">
    <source>
        <dbReference type="Proteomes" id="UP001434883"/>
    </source>
</evidence>
<dbReference type="Proteomes" id="UP001434883">
    <property type="component" value="Unassembled WGS sequence"/>
</dbReference>
<feature type="non-terminal residue" evidence="1">
    <location>
        <position position="1"/>
    </location>
</feature>
<reference evidence="1 2" key="1">
    <citation type="submission" date="2021-06" db="EMBL/GenBank/DDBJ databases">
        <authorList>
            <person name="Palmer J.M."/>
        </authorList>
    </citation>
    <scope>NUCLEOTIDE SEQUENCE [LARGE SCALE GENOMIC DNA]</scope>
    <source>
        <strain evidence="1 2">XC_2019</strain>
        <tissue evidence="1">Muscle</tissue>
    </source>
</reference>
<organism evidence="1 2">
    <name type="scientific">Xenoophorus captivus</name>
    <dbReference type="NCBI Taxonomy" id="1517983"/>
    <lineage>
        <taxon>Eukaryota</taxon>
        <taxon>Metazoa</taxon>
        <taxon>Chordata</taxon>
        <taxon>Craniata</taxon>
        <taxon>Vertebrata</taxon>
        <taxon>Euteleostomi</taxon>
        <taxon>Actinopterygii</taxon>
        <taxon>Neopterygii</taxon>
        <taxon>Teleostei</taxon>
        <taxon>Neoteleostei</taxon>
        <taxon>Acanthomorphata</taxon>
        <taxon>Ovalentaria</taxon>
        <taxon>Atherinomorphae</taxon>
        <taxon>Cyprinodontiformes</taxon>
        <taxon>Goodeidae</taxon>
        <taxon>Xenoophorus</taxon>
    </lineage>
</organism>
<dbReference type="EMBL" id="JAHRIN010026506">
    <property type="protein sequence ID" value="MEQ2200775.1"/>
    <property type="molecule type" value="Genomic_DNA"/>
</dbReference>
<name>A0ABV0QY43_9TELE</name>
<accession>A0ABV0QY43</accession>
<keyword evidence="2" id="KW-1185">Reference proteome</keyword>
<proteinExistence type="predicted"/>
<protein>
    <submittedName>
        <fullName evidence="1">Phosphatidylinositol 3,4,5-trisphosphate-dependent Rac exchanger 2 protein</fullName>
    </submittedName>
</protein>